<dbReference type="GO" id="GO:0052621">
    <property type="term" value="F:diguanylate cyclase activity"/>
    <property type="evidence" value="ECO:0007669"/>
    <property type="project" value="UniProtKB-EC"/>
</dbReference>
<keyword evidence="6" id="KW-1185">Reference proteome</keyword>
<feature type="domain" description="GGDEF" evidence="4">
    <location>
        <begin position="491"/>
        <end position="621"/>
    </location>
</feature>
<dbReference type="STRING" id="86166.TAGGR_3184"/>
<sequence length="621" mass="71450">MLKFFIPMSIRKKIILVYSICIGIFIVLNLIIYSGYIKKILNEFEKQNIIESVNRLKKILALEEENLLNMTKDWAAWNEAWLYLQDKNPAFVSNNLTVETWINNKLYLLSYIDMEGNVKFSGCYDEKINKLNQCEEELIKKIFSRYKATQQTSGYTGITFQKEIPLILAVFPVMKSSYIGPIVGYLIMGRLINQEKERVIKEILSLNSFRVQNLDSLSKTKQQEFLSGSFPLIKEFGKDYEVSIVNNDFFGEKKVLISFNSSKKFLFTVQNIEILVLINLMIWILSGVVLYFTVKKSIIKRILKLTSKLQEVEQDRGYTAKPLYDEIDYLQRVIDQYTKTLQKHISQIEEDSKIYQTIAERSEEIIVFFSKSGDIIYANPKAIDYLGNESFTISNEKVKSFMKDFLSQKDEETTSWKEIKLPDGTCLSAWIIPIDRTKGTMLFIAHDVTLYKRERDKIFEIAIRDPLTSLYNRNFIEDALKRAIGSAKRGEIYSLLFIDMDDLKKINDSFGHLSGDNAIRAVSKAIKNNIRESDIAARWGGDEFIVLLKGDIEGAKAVAERIFSSIKNIKLDFGGQVINLSVSIGITTIDGTKNMETVIKEADHYTYLAKEEGKGKIKSFQ</sequence>
<dbReference type="InterPro" id="IPR000160">
    <property type="entry name" value="GGDEF_dom"/>
</dbReference>
<dbReference type="Gene3D" id="6.10.340.10">
    <property type="match status" value="1"/>
</dbReference>
<keyword evidence="3" id="KW-1133">Transmembrane helix</keyword>
<protein>
    <recommendedName>
        <fullName evidence="1">diguanylate cyclase</fullName>
        <ecNumber evidence="1">2.7.7.65</ecNumber>
    </recommendedName>
</protein>
<proteinExistence type="predicted"/>
<dbReference type="CDD" id="cd01949">
    <property type="entry name" value="GGDEF"/>
    <property type="match status" value="1"/>
</dbReference>
<feature type="transmembrane region" description="Helical" evidence="3">
    <location>
        <begin position="274"/>
        <end position="294"/>
    </location>
</feature>
<evidence type="ECO:0000313" key="5">
    <source>
        <dbReference type="EMBL" id="GAQ95709.1"/>
    </source>
</evidence>
<dbReference type="NCBIfam" id="TIGR00254">
    <property type="entry name" value="GGDEF"/>
    <property type="match status" value="1"/>
</dbReference>
<dbReference type="Gene3D" id="3.30.450.20">
    <property type="entry name" value="PAS domain"/>
    <property type="match status" value="1"/>
</dbReference>
<accession>A0A0U9HXL3</accession>
<keyword evidence="3" id="KW-0812">Transmembrane</keyword>
<keyword evidence="3" id="KW-0472">Membrane</keyword>
<evidence type="ECO:0000256" key="2">
    <source>
        <dbReference type="ARBA" id="ARBA00034247"/>
    </source>
</evidence>
<dbReference type="InterPro" id="IPR050469">
    <property type="entry name" value="Diguanylate_Cyclase"/>
</dbReference>
<dbReference type="Gene3D" id="3.30.70.270">
    <property type="match status" value="1"/>
</dbReference>
<dbReference type="GO" id="GO:0043709">
    <property type="term" value="P:cell adhesion involved in single-species biofilm formation"/>
    <property type="evidence" value="ECO:0007669"/>
    <property type="project" value="TreeGrafter"/>
</dbReference>
<dbReference type="SUPFAM" id="SSF55073">
    <property type="entry name" value="Nucleotide cyclase"/>
    <property type="match status" value="1"/>
</dbReference>
<evidence type="ECO:0000256" key="3">
    <source>
        <dbReference type="SAM" id="Phobius"/>
    </source>
</evidence>
<dbReference type="InterPro" id="IPR043128">
    <property type="entry name" value="Rev_trsase/Diguanyl_cyclase"/>
</dbReference>
<feature type="transmembrane region" description="Helical" evidence="3">
    <location>
        <begin position="15"/>
        <end position="36"/>
    </location>
</feature>
<dbReference type="AlphaFoldDB" id="A0A0U9HXL3"/>
<dbReference type="GO" id="GO:1902201">
    <property type="term" value="P:negative regulation of bacterial-type flagellum-dependent cell motility"/>
    <property type="evidence" value="ECO:0007669"/>
    <property type="project" value="TreeGrafter"/>
</dbReference>
<evidence type="ECO:0000259" key="4">
    <source>
        <dbReference type="PROSITE" id="PS50887"/>
    </source>
</evidence>
<dbReference type="Pfam" id="PF05228">
    <property type="entry name" value="CHASE4"/>
    <property type="match status" value="1"/>
</dbReference>
<dbReference type="FunFam" id="3.30.70.270:FF:000001">
    <property type="entry name" value="Diguanylate cyclase domain protein"/>
    <property type="match status" value="1"/>
</dbReference>
<dbReference type="EMBL" id="BCNO01000003">
    <property type="protein sequence ID" value="GAQ95709.1"/>
    <property type="molecule type" value="Genomic_DNA"/>
</dbReference>
<comment type="catalytic activity">
    <reaction evidence="2">
        <text>2 GTP = 3',3'-c-di-GMP + 2 diphosphate</text>
        <dbReference type="Rhea" id="RHEA:24898"/>
        <dbReference type="ChEBI" id="CHEBI:33019"/>
        <dbReference type="ChEBI" id="CHEBI:37565"/>
        <dbReference type="ChEBI" id="CHEBI:58805"/>
        <dbReference type="EC" id="2.7.7.65"/>
    </reaction>
</comment>
<dbReference type="GO" id="GO:0005886">
    <property type="term" value="C:plasma membrane"/>
    <property type="evidence" value="ECO:0007669"/>
    <property type="project" value="TreeGrafter"/>
</dbReference>
<dbReference type="PROSITE" id="PS50887">
    <property type="entry name" value="GGDEF"/>
    <property type="match status" value="1"/>
</dbReference>
<name>A0A0U9HXL3_9BACT</name>
<dbReference type="EC" id="2.7.7.65" evidence="1"/>
<organism evidence="5 6">
    <name type="scientific">Thermodesulfovibrio aggregans</name>
    <dbReference type="NCBI Taxonomy" id="86166"/>
    <lineage>
        <taxon>Bacteria</taxon>
        <taxon>Pseudomonadati</taxon>
        <taxon>Nitrospirota</taxon>
        <taxon>Thermodesulfovibrionia</taxon>
        <taxon>Thermodesulfovibrionales</taxon>
        <taxon>Thermodesulfovibrionaceae</taxon>
        <taxon>Thermodesulfovibrio</taxon>
    </lineage>
</organism>
<dbReference type="Proteomes" id="UP000054976">
    <property type="component" value="Unassembled WGS sequence"/>
</dbReference>
<reference evidence="6" key="1">
    <citation type="submission" date="2016-01" db="EMBL/GenBank/DDBJ databases">
        <title>Draft genome sequence of Thermodesulfovibrio aggregans strain TGE-P1.</title>
        <authorList>
            <person name="Sekiguchi Y."/>
            <person name="Ohashi A."/>
            <person name="Matsuura N."/>
            <person name="Tourlousse M.D."/>
        </authorList>
    </citation>
    <scope>NUCLEOTIDE SEQUENCE [LARGE SCALE GENOMIC DNA]</scope>
    <source>
        <strain evidence="6">TGE-P1</strain>
    </source>
</reference>
<dbReference type="PANTHER" id="PTHR45138">
    <property type="entry name" value="REGULATORY COMPONENTS OF SENSORY TRANSDUCTION SYSTEM"/>
    <property type="match status" value="1"/>
</dbReference>
<dbReference type="InterPro" id="IPR007892">
    <property type="entry name" value="CHASE4"/>
</dbReference>
<comment type="caution">
    <text evidence="5">The sequence shown here is derived from an EMBL/GenBank/DDBJ whole genome shotgun (WGS) entry which is preliminary data.</text>
</comment>
<dbReference type="SMART" id="SM00267">
    <property type="entry name" value="GGDEF"/>
    <property type="match status" value="1"/>
</dbReference>
<evidence type="ECO:0000313" key="6">
    <source>
        <dbReference type="Proteomes" id="UP000054976"/>
    </source>
</evidence>
<evidence type="ECO:0000256" key="1">
    <source>
        <dbReference type="ARBA" id="ARBA00012528"/>
    </source>
</evidence>
<dbReference type="InterPro" id="IPR029787">
    <property type="entry name" value="Nucleotide_cyclase"/>
</dbReference>
<dbReference type="PANTHER" id="PTHR45138:SF9">
    <property type="entry name" value="DIGUANYLATE CYCLASE DGCM-RELATED"/>
    <property type="match status" value="1"/>
</dbReference>
<gene>
    <name evidence="5" type="ORF">TAGGR_3184</name>
</gene>
<dbReference type="Pfam" id="PF00990">
    <property type="entry name" value="GGDEF"/>
    <property type="match status" value="1"/>
</dbReference>